<dbReference type="EMBL" id="JACSQT010000002">
    <property type="protein sequence ID" value="MBD7936300.1"/>
    <property type="molecule type" value="Genomic_DNA"/>
</dbReference>
<accession>A0ABR8QLB1</accession>
<evidence type="ECO:0000313" key="1">
    <source>
        <dbReference type="EMBL" id="MBD7936300.1"/>
    </source>
</evidence>
<dbReference type="Proteomes" id="UP000657931">
    <property type="component" value="Unassembled WGS sequence"/>
</dbReference>
<proteinExistence type="predicted"/>
<gene>
    <name evidence="1" type="ORF">H9655_04610</name>
</gene>
<organism evidence="1 2">
    <name type="scientific">Cytobacillus stercorigallinarum</name>
    <dbReference type="NCBI Taxonomy" id="2762240"/>
    <lineage>
        <taxon>Bacteria</taxon>
        <taxon>Bacillati</taxon>
        <taxon>Bacillota</taxon>
        <taxon>Bacilli</taxon>
        <taxon>Bacillales</taxon>
        <taxon>Bacillaceae</taxon>
        <taxon>Cytobacillus</taxon>
    </lineage>
</organism>
<name>A0ABR8QLB1_9BACI</name>
<keyword evidence="2" id="KW-1185">Reference proteome</keyword>
<evidence type="ECO:0000313" key="2">
    <source>
        <dbReference type="Proteomes" id="UP000657931"/>
    </source>
</evidence>
<protein>
    <submittedName>
        <fullName evidence="1">Uncharacterized protein</fullName>
    </submittedName>
</protein>
<sequence>MFIGMDIDVDLITKELDDCLLSPSEYDAKWDELPDPFSWTINS</sequence>
<comment type="caution">
    <text evidence="1">The sequence shown here is derived from an EMBL/GenBank/DDBJ whole genome shotgun (WGS) entry which is preliminary data.</text>
</comment>
<reference evidence="1 2" key="1">
    <citation type="submission" date="2020-08" db="EMBL/GenBank/DDBJ databases">
        <title>A Genomic Blueprint of the Chicken Gut Microbiome.</title>
        <authorList>
            <person name="Gilroy R."/>
            <person name="Ravi A."/>
            <person name="Getino M."/>
            <person name="Pursley I."/>
            <person name="Horton D.L."/>
            <person name="Alikhan N.-F."/>
            <person name="Baker D."/>
            <person name="Gharbi K."/>
            <person name="Hall N."/>
            <person name="Watson M."/>
            <person name="Adriaenssens E.M."/>
            <person name="Foster-Nyarko E."/>
            <person name="Jarju S."/>
            <person name="Secka A."/>
            <person name="Antonio M."/>
            <person name="Oren A."/>
            <person name="Chaudhuri R."/>
            <person name="La Ragione R.M."/>
            <person name="Hildebrand F."/>
            <person name="Pallen M.J."/>
        </authorList>
    </citation>
    <scope>NUCLEOTIDE SEQUENCE [LARGE SCALE GENOMIC DNA]</scope>
    <source>
        <strain evidence="1 2">Sa5YUA1</strain>
    </source>
</reference>